<evidence type="ECO:0000259" key="9">
    <source>
        <dbReference type="PROSITE" id="PS51202"/>
    </source>
</evidence>
<comment type="subcellular location">
    <subcellularLocation>
        <location evidence="1">Membrane</location>
        <topology evidence="1">Multi-pass membrane protein</topology>
    </subcellularLocation>
</comment>
<evidence type="ECO:0000256" key="6">
    <source>
        <dbReference type="ARBA" id="ARBA00023136"/>
    </source>
</evidence>
<evidence type="ECO:0000313" key="11">
    <source>
        <dbReference type="Proteomes" id="UP000000378"/>
    </source>
</evidence>
<dbReference type="Gene3D" id="3.40.50.720">
    <property type="entry name" value="NAD(P)-binding Rossmann-like Domain"/>
    <property type="match status" value="1"/>
</dbReference>
<evidence type="ECO:0000256" key="5">
    <source>
        <dbReference type="ARBA" id="ARBA00022989"/>
    </source>
</evidence>
<feature type="transmembrane region" description="Helical" evidence="7">
    <location>
        <begin position="86"/>
        <end position="109"/>
    </location>
</feature>
<feature type="transmembrane region" description="Helical" evidence="7">
    <location>
        <begin position="296"/>
        <end position="317"/>
    </location>
</feature>
<dbReference type="InterPro" id="IPR006037">
    <property type="entry name" value="RCK_C"/>
</dbReference>
<evidence type="ECO:0000256" key="4">
    <source>
        <dbReference type="ARBA" id="ARBA00022692"/>
    </source>
</evidence>
<dbReference type="InterPro" id="IPR006153">
    <property type="entry name" value="Cation/H_exchanger_TM"/>
</dbReference>
<feature type="transmembrane region" description="Helical" evidence="7">
    <location>
        <begin position="115"/>
        <end position="134"/>
    </location>
</feature>
<dbReference type="GO" id="GO:0008324">
    <property type="term" value="F:monoatomic cation transmembrane transporter activity"/>
    <property type="evidence" value="ECO:0007669"/>
    <property type="project" value="InterPro"/>
</dbReference>
<dbReference type="PANTHER" id="PTHR42751">
    <property type="entry name" value="SODIUM/HYDROGEN EXCHANGER FAMILY/TRKA DOMAIN PROTEIN"/>
    <property type="match status" value="1"/>
</dbReference>
<dbReference type="EMBL" id="CP002048">
    <property type="protein sequence ID" value="ADI01883.1"/>
    <property type="molecule type" value="Genomic_DNA"/>
</dbReference>
<dbReference type="eggNOG" id="COG4651">
    <property type="taxonomic scope" value="Bacteria"/>
</dbReference>
<accession>D7CME8</accession>
<dbReference type="HOGENOM" id="CLU_005126_9_0_9"/>
<feature type="transmembrane region" description="Helical" evidence="7">
    <location>
        <begin position="271"/>
        <end position="289"/>
    </location>
</feature>
<dbReference type="SUPFAM" id="SSF51735">
    <property type="entry name" value="NAD(P)-binding Rossmann-fold domains"/>
    <property type="match status" value="1"/>
</dbReference>
<name>D7CME8_SYNLT</name>
<dbReference type="SUPFAM" id="SSF116726">
    <property type="entry name" value="TrkA C-terminal domain-like"/>
    <property type="match status" value="1"/>
</dbReference>
<feature type="transmembrane region" description="Helical" evidence="7">
    <location>
        <begin position="323"/>
        <end position="342"/>
    </location>
</feature>
<comment type="similarity">
    <text evidence="2">Belongs to the monovalent cation:proton antiporter 2 (CPA2) transporter (TC 2.A.37) family.</text>
</comment>
<evidence type="ECO:0000313" key="10">
    <source>
        <dbReference type="EMBL" id="ADI01883.1"/>
    </source>
</evidence>
<evidence type="ECO:0000256" key="2">
    <source>
        <dbReference type="ARBA" id="ARBA00005551"/>
    </source>
</evidence>
<dbReference type="OrthoDB" id="9793589at2"/>
<feature type="domain" description="RCK C-terminal" evidence="9">
    <location>
        <begin position="570"/>
        <end position="655"/>
    </location>
</feature>
<evidence type="ECO:0000256" key="3">
    <source>
        <dbReference type="ARBA" id="ARBA00022448"/>
    </source>
</evidence>
<dbReference type="Gene3D" id="1.20.1530.20">
    <property type="match status" value="1"/>
</dbReference>
<feature type="transmembrane region" description="Helical" evidence="7">
    <location>
        <begin position="55"/>
        <end position="74"/>
    </location>
</feature>
<reference evidence="11" key="1">
    <citation type="journal article" date="2010" name="Stand. Genomic Sci.">
        <title>Complete genome sequence of Syntrophothermus lipocalidus type strain (TGB-C1T).</title>
        <authorList>
            <consortium name="US DOE Joint Genome Institute (JGI-PGF)"/>
            <person name="Djao O."/>
            <person name="Zhang X."/>
            <person name="Lucas S."/>
            <person name="Lapidus A."/>
            <person name="Glavina Del Rio T."/>
            <person name="Nolan M."/>
            <person name="Tice H."/>
            <person name="Cheng J."/>
            <person name="Han C."/>
            <person name="Tapia R."/>
            <person name="Goodwin L."/>
            <person name="Pitluck S."/>
            <person name="Liolios K."/>
            <person name="Ivanova N."/>
            <person name="Mavromatis K."/>
            <person name="Mikhailova N."/>
            <person name="Ovchinnikova G."/>
            <person name="Pati A."/>
            <person name="Brambilla E."/>
            <person name="Chen A."/>
            <person name="Palaniappan K."/>
            <person name="Land M."/>
            <person name="Hauser L."/>
            <person name="Chang Y."/>
            <person name="Jeffries C."/>
            <person name="Rohde M."/>
            <person name="Sikorski J."/>
            <person name="Spring S."/>
            <person name="Goker M."/>
            <person name="Detter J."/>
            <person name="Woyke T."/>
            <person name="Bristow J."/>
            <person name="Eisen J."/>
            <person name="Markowitz V."/>
            <person name="Hugenholtz P."/>
            <person name="Kyrpides N."/>
            <person name="Klenk H."/>
        </authorList>
    </citation>
    <scope>NUCLEOTIDE SEQUENCE [LARGE SCALE GENOMIC DNA]</scope>
    <source>
        <strain evidence="11">DSM 12680 / TGB-C1</strain>
    </source>
</reference>
<feature type="transmembrane region" description="Helical" evidence="7">
    <location>
        <begin position="180"/>
        <end position="198"/>
    </location>
</feature>
<dbReference type="PROSITE" id="PS51201">
    <property type="entry name" value="RCK_N"/>
    <property type="match status" value="1"/>
</dbReference>
<dbReference type="InterPro" id="IPR003148">
    <property type="entry name" value="RCK_N"/>
</dbReference>
<dbReference type="Pfam" id="PF02080">
    <property type="entry name" value="TrkA_C"/>
    <property type="match status" value="1"/>
</dbReference>
<feature type="domain" description="RCK N-terminal" evidence="8">
    <location>
        <begin position="410"/>
        <end position="527"/>
    </location>
</feature>
<keyword evidence="4 7" id="KW-0812">Transmembrane</keyword>
<proteinExistence type="inferred from homology"/>
<protein>
    <submittedName>
        <fullName evidence="10">Sodium/hydrogen exchanger</fullName>
    </submittedName>
</protein>
<feature type="transmembrane region" description="Helical" evidence="7">
    <location>
        <begin position="354"/>
        <end position="374"/>
    </location>
</feature>
<evidence type="ECO:0000256" key="7">
    <source>
        <dbReference type="SAM" id="Phobius"/>
    </source>
</evidence>
<feature type="transmembrane region" description="Helical" evidence="7">
    <location>
        <begin position="6"/>
        <end position="23"/>
    </location>
</feature>
<dbReference type="AlphaFoldDB" id="D7CME8"/>
<dbReference type="InterPro" id="IPR038770">
    <property type="entry name" value="Na+/solute_symporter_sf"/>
</dbReference>
<organism evidence="10 11">
    <name type="scientific">Syntrophothermus lipocalidus (strain DSM 12680 / TGB-C1)</name>
    <dbReference type="NCBI Taxonomy" id="643648"/>
    <lineage>
        <taxon>Bacteria</taxon>
        <taxon>Bacillati</taxon>
        <taxon>Bacillota</taxon>
        <taxon>Clostridia</taxon>
        <taxon>Eubacteriales</taxon>
        <taxon>Syntrophomonadaceae</taxon>
        <taxon>Syntrophothermus</taxon>
    </lineage>
</organism>
<dbReference type="RefSeq" id="WP_013175285.1">
    <property type="nucleotide sequence ID" value="NC_014220.1"/>
</dbReference>
<dbReference type="Proteomes" id="UP000000378">
    <property type="component" value="Chromosome"/>
</dbReference>
<gene>
    <name evidence="10" type="ordered locus">Slip_1106</name>
</gene>
<dbReference type="Pfam" id="PF00999">
    <property type="entry name" value="Na_H_Exchanger"/>
    <property type="match status" value="1"/>
</dbReference>
<keyword evidence="5 7" id="KW-1133">Transmembrane helix</keyword>
<evidence type="ECO:0000259" key="8">
    <source>
        <dbReference type="PROSITE" id="PS51201"/>
    </source>
</evidence>
<dbReference type="InterPro" id="IPR036291">
    <property type="entry name" value="NAD(P)-bd_dom_sf"/>
</dbReference>
<dbReference type="STRING" id="643648.Slip_1106"/>
<dbReference type="Pfam" id="PF02254">
    <property type="entry name" value="TrkA_N"/>
    <property type="match status" value="1"/>
</dbReference>
<feature type="transmembrane region" description="Helical" evidence="7">
    <location>
        <begin position="30"/>
        <end position="49"/>
    </location>
</feature>
<dbReference type="eggNOG" id="COG1226">
    <property type="taxonomic scope" value="Bacteria"/>
</dbReference>
<dbReference type="eggNOG" id="COG0490">
    <property type="taxonomic scope" value="Bacteria"/>
</dbReference>
<dbReference type="GO" id="GO:1902600">
    <property type="term" value="P:proton transmembrane transport"/>
    <property type="evidence" value="ECO:0007669"/>
    <property type="project" value="InterPro"/>
</dbReference>
<dbReference type="Gene3D" id="3.30.70.1450">
    <property type="entry name" value="Regulator of K+ conductance, C-terminal domain"/>
    <property type="match status" value="1"/>
</dbReference>
<dbReference type="GO" id="GO:0015297">
    <property type="term" value="F:antiporter activity"/>
    <property type="evidence" value="ECO:0007669"/>
    <property type="project" value="InterPro"/>
</dbReference>
<dbReference type="GO" id="GO:0006813">
    <property type="term" value="P:potassium ion transport"/>
    <property type="evidence" value="ECO:0007669"/>
    <property type="project" value="InterPro"/>
</dbReference>
<feature type="transmembrane region" description="Helical" evidence="7">
    <location>
        <begin position="218"/>
        <end position="251"/>
    </location>
</feature>
<dbReference type="GO" id="GO:0016020">
    <property type="term" value="C:membrane"/>
    <property type="evidence" value="ECO:0007669"/>
    <property type="project" value="UniProtKB-SubCell"/>
</dbReference>
<feature type="transmembrane region" description="Helical" evidence="7">
    <location>
        <begin position="146"/>
        <end position="168"/>
    </location>
</feature>
<reference evidence="10 11" key="2">
    <citation type="journal article" date="2010" name="Stand. Genomic Sci.">
        <title>Complete genome sequence of Syntrophothermus lipocalidus type strain (TGB-C1).</title>
        <authorList>
            <person name="Djao O.D."/>
            <person name="Zhang X."/>
            <person name="Lucas S."/>
            <person name="Lapidus A."/>
            <person name="Del Rio T.G."/>
            <person name="Nolan M."/>
            <person name="Tice H."/>
            <person name="Cheng J.F."/>
            <person name="Han C."/>
            <person name="Tapia R."/>
            <person name="Goodwin L."/>
            <person name="Pitluck S."/>
            <person name="Liolios K."/>
            <person name="Ivanova N."/>
            <person name="Mavromatis K."/>
            <person name="Mikhailova N."/>
            <person name="Ovchinnikova G."/>
            <person name="Pati A."/>
            <person name="Brambilla E."/>
            <person name="Chen A."/>
            <person name="Palaniappan K."/>
            <person name="Land M."/>
            <person name="Hauser L."/>
            <person name="Chang Y.J."/>
            <person name="Jeffries C.D."/>
            <person name="Rohde M."/>
            <person name="Sikorski J."/>
            <person name="Spring S."/>
            <person name="Goker M."/>
            <person name="Detter J.C."/>
            <person name="Woyke T."/>
            <person name="Bristow J."/>
            <person name="Eisen J.A."/>
            <person name="Markowitz V."/>
            <person name="Hugenholtz P."/>
            <person name="Kyrpides N.C."/>
            <person name="Klenk H.P."/>
        </authorList>
    </citation>
    <scope>NUCLEOTIDE SEQUENCE [LARGE SCALE GENOMIC DNA]</scope>
    <source>
        <strain evidence="11">DSM 12680 / TGB-C1</strain>
    </source>
</reference>
<dbReference type="PROSITE" id="PS51202">
    <property type="entry name" value="RCK_C"/>
    <property type="match status" value="1"/>
</dbReference>
<keyword evidence="6 7" id="KW-0472">Membrane</keyword>
<dbReference type="PANTHER" id="PTHR42751:SF3">
    <property type="entry name" value="SODIUM_GLUTAMATE SYMPORTER"/>
    <property type="match status" value="1"/>
</dbReference>
<dbReference type="KEGG" id="slp:Slip_1106"/>
<dbReference type="InterPro" id="IPR036721">
    <property type="entry name" value="RCK_C_sf"/>
</dbReference>
<keyword evidence="3" id="KW-0813">Transport</keyword>
<evidence type="ECO:0000256" key="1">
    <source>
        <dbReference type="ARBA" id="ARBA00004141"/>
    </source>
</evidence>
<keyword evidence="11" id="KW-1185">Reference proteome</keyword>
<sequence>MDYSLIVDSLVVFTAALLGGLAADRAKQSAVIGYIVAGIIIGPFVLGLVTDTHVIEAFAEIGVILLMFTLGIEFSFARLENVRPVALWGGICQIMALVVLGSIAGYVLGFSLPQALLLGCSVAISSTMLVMKVLESQGELNSLHGNIMLGILIIQDLAVVVMVTLLPWFSRLSLSSLPSLGLTLLKSILFVVAVVYVAQKIFPLVMKRAALTNDRDTFLLVALTFGIGVAVLGYFFGLSLSLGAFLAGLVISESEFTHEIIGKVSSLRNAFVILFFVSVGMLVNPICMVNNWPSLIMLLLLIVPLKFLVFFVIIRLFKYHSRVAFYVATGMIQTGEFSFVLAKLGLDYKIIPDSLYNLILASSIITMLFTPYLIEQAPRWYNWLRTKRCFAGLFPEPDIGDSAIDPTQLQGHIILCGYGRVGKSIGNALEKLQLPLVCVDFNYLAIQELTAKGIPCLYGDASSESVLVHTRPDTALLAIAALPDLASNVQVVHNLLKINPSLTVFARAHSRYEAEVLREAGALEVVEPEVEAGMETARLVILHLDVPREKVEQYLHSLYSRRVTITVQKRVYDSIRESRLKLREYLIDEKSPLAGKQLLDSSIRESTGCTVVTIKKANGELLLNPSGKESIDAGDHLVVLGTSGQLALFSKFFIV</sequence>